<dbReference type="Pfam" id="PF09837">
    <property type="entry name" value="DUF2064"/>
    <property type="match status" value="1"/>
</dbReference>
<dbReference type="InterPro" id="IPR018641">
    <property type="entry name" value="Trfase_1_rSAM/seldom-assoc"/>
</dbReference>
<evidence type="ECO:0000313" key="1">
    <source>
        <dbReference type="EMBL" id="SEJ65696.1"/>
    </source>
</evidence>
<evidence type="ECO:0000313" key="2">
    <source>
        <dbReference type="Proteomes" id="UP000242930"/>
    </source>
</evidence>
<dbReference type="PANTHER" id="PTHR36529">
    <property type="entry name" value="SLL1095 PROTEIN"/>
    <property type="match status" value="1"/>
</dbReference>
<reference evidence="2" key="1">
    <citation type="submission" date="2016-10" db="EMBL/GenBank/DDBJ databases">
        <authorList>
            <person name="Varghese N."/>
            <person name="Submissions S."/>
        </authorList>
    </citation>
    <scope>NUCLEOTIDE SEQUENCE [LARGE SCALE GENOMIC DNA]</scope>
    <source>
        <strain evidence="2">LMG 25967</strain>
    </source>
</reference>
<evidence type="ECO:0008006" key="3">
    <source>
        <dbReference type="Google" id="ProtNLM"/>
    </source>
</evidence>
<dbReference type="STRING" id="915471.SAMN05216201_11369"/>
<proteinExistence type="predicted"/>
<dbReference type="AlphaFoldDB" id="A0A1H7ALA6"/>
<dbReference type="EMBL" id="FNZE01000013">
    <property type="protein sequence ID" value="SEJ65696.1"/>
    <property type="molecule type" value="Genomic_DNA"/>
</dbReference>
<organism evidence="1 2">
    <name type="scientific">Pseudomonas linyingensis</name>
    <dbReference type="NCBI Taxonomy" id="915471"/>
    <lineage>
        <taxon>Bacteria</taxon>
        <taxon>Pseudomonadati</taxon>
        <taxon>Pseudomonadota</taxon>
        <taxon>Gammaproteobacteria</taxon>
        <taxon>Pseudomonadales</taxon>
        <taxon>Pseudomonadaceae</taxon>
        <taxon>Pseudomonas</taxon>
    </lineage>
</organism>
<dbReference type="RefSeq" id="WP_170847792.1">
    <property type="nucleotide sequence ID" value="NZ_FNZE01000013.1"/>
</dbReference>
<dbReference type="InterPro" id="IPR029044">
    <property type="entry name" value="Nucleotide-diphossugar_trans"/>
</dbReference>
<gene>
    <name evidence="1" type="ORF">SAMN05216201_11369</name>
</gene>
<protein>
    <recommendedName>
        <fullName evidence="3">DUF2064 domain-containing protein</fullName>
    </recommendedName>
</protein>
<dbReference type="Gene3D" id="3.90.550.10">
    <property type="entry name" value="Spore Coat Polysaccharide Biosynthesis Protein SpsA, Chain A"/>
    <property type="match status" value="1"/>
</dbReference>
<dbReference type="SUPFAM" id="SSF53448">
    <property type="entry name" value="Nucleotide-diphospho-sugar transferases"/>
    <property type="match status" value="1"/>
</dbReference>
<keyword evidence="2" id="KW-1185">Reference proteome</keyword>
<dbReference type="Proteomes" id="UP000242930">
    <property type="component" value="Unassembled WGS sequence"/>
</dbReference>
<dbReference type="PANTHER" id="PTHR36529:SF1">
    <property type="entry name" value="GLYCOSYLTRANSFERASE"/>
    <property type="match status" value="1"/>
</dbReference>
<sequence length="230" mass="24674">MPDRSPSLASRLPTLVLVCKRPAIGHGKQRLAGSLGAEPTFVIAERLLDCALEDLENWPGATVIAPDLAQHRNWASAVAPLSCCQPQTPGNLGERLNALDRTLRAAGHRSLVFIGSDAPALRECDYRQVRNALDEVDTVLLAARDGGVVLMASNRPWPDLTALPWSSAALGQALAEACRGAEHSLRVCGESFDIDEPADLDHALRELADDPRPARRRLIHTLATGGGDHP</sequence>
<name>A0A1H7ALA6_9PSED</name>
<accession>A0A1H7ALA6</accession>